<proteinExistence type="inferred from homology"/>
<accession>A0A368U0Q9</accession>
<evidence type="ECO:0000256" key="1">
    <source>
        <dbReference type="ARBA" id="ARBA00009437"/>
    </source>
</evidence>
<protein>
    <submittedName>
        <fullName evidence="6">LysR family transcriptional regulator</fullName>
    </submittedName>
</protein>
<dbReference type="InterPro" id="IPR036388">
    <property type="entry name" value="WH-like_DNA-bd_sf"/>
</dbReference>
<organism evidence="6 7">
    <name type="scientific">Billgrantia montanilacus</name>
    <dbReference type="NCBI Taxonomy" id="2282305"/>
    <lineage>
        <taxon>Bacteria</taxon>
        <taxon>Pseudomonadati</taxon>
        <taxon>Pseudomonadota</taxon>
        <taxon>Gammaproteobacteria</taxon>
        <taxon>Oceanospirillales</taxon>
        <taxon>Halomonadaceae</taxon>
        <taxon>Billgrantia</taxon>
    </lineage>
</organism>
<dbReference type="GO" id="GO:0000976">
    <property type="term" value="F:transcription cis-regulatory region binding"/>
    <property type="evidence" value="ECO:0007669"/>
    <property type="project" value="TreeGrafter"/>
</dbReference>
<dbReference type="Pfam" id="PF00126">
    <property type="entry name" value="HTH_1"/>
    <property type="match status" value="1"/>
</dbReference>
<dbReference type="SUPFAM" id="SSF46785">
    <property type="entry name" value="Winged helix' DNA-binding domain"/>
    <property type="match status" value="1"/>
</dbReference>
<dbReference type="InterPro" id="IPR000847">
    <property type="entry name" value="LysR_HTH_N"/>
</dbReference>
<dbReference type="SUPFAM" id="SSF53850">
    <property type="entry name" value="Periplasmic binding protein-like II"/>
    <property type="match status" value="1"/>
</dbReference>
<dbReference type="Gene3D" id="1.10.10.10">
    <property type="entry name" value="Winged helix-like DNA-binding domain superfamily/Winged helix DNA-binding domain"/>
    <property type="match status" value="1"/>
</dbReference>
<evidence type="ECO:0000256" key="4">
    <source>
        <dbReference type="ARBA" id="ARBA00023163"/>
    </source>
</evidence>
<dbReference type="PANTHER" id="PTHR30126">
    <property type="entry name" value="HTH-TYPE TRANSCRIPTIONAL REGULATOR"/>
    <property type="match status" value="1"/>
</dbReference>
<evidence type="ECO:0000256" key="2">
    <source>
        <dbReference type="ARBA" id="ARBA00023015"/>
    </source>
</evidence>
<keyword evidence="2" id="KW-0805">Transcription regulation</keyword>
<dbReference type="RefSeq" id="WP_114478476.1">
    <property type="nucleotide sequence ID" value="NZ_QPII01000004.1"/>
</dbReference>
<dbReference type="Gene3D" id="3.40.190.290">
    <property type="match status" value="1"/>
</dbReference>
<evidence type="ECO:0000313" key="7">
    <source>
        <dbReference type="Proteomes" id="UP000252405"/>
    </source>
</evidence>
<feature type="domain" description="HTH lysR-type" evidence="5">
    <location>
        <begin position="5"/>
        <end position="62"/>
    </location>
</feature>
<keyword evidence="7" id="KW-1185">Reference proteome</keyword>
<name>A0A368U0Q9_9GAMM</name>
<comment type="caution">
    <text evidence="6">The sequence shown here is derived from an EMBL/GenBank/DDBJ whole genome shotgun (WGS) entry which is preliminary data.</text>
</comment>
<dbReference type="Proteomes" id="UP000252405">
    <property type="component" value="Unassembled WGS sequence"/>
</dbReference>
<dbReference type="Pfam" id="PF03466">
    <property type="entry name" value="LysR_substrate"/>
    <property type="match status" value="1"/>
</dbReference>
<reference evidence="6 7" key="1">
    <citation type="submission" date="2018-07" db="EMBL/GenBank/DDBJ databases">
        <title>Halomonas montanilacus sp. nov., isolated from Lake Pengyan on Tibetan Plateau.</title>
        <authorList>
            <person name="Lu H."/>
            <person name="Xing P."/>
            <person name="Wu Q."/>
        </authorList>
    </citation>
    <scope>NUCLEOTIDE SEQUENCE [LARGE SCALE GENOMIC DNA]</scope>
    <source>
        <strain evidence="6 7">PYC7W</strain>
    </source>
</reference>
<dbReference type="CDD" id="cd05466">
    <property type="entry name" value="PBP2_LTTR_substrate"/>
    <property type="match status" value="1"/>
</dbReference>
<dbReference type="InterPro" id="IPR036390">
    <property type="entry name" value="WH_DNA-bd_sf"/>
</dbReference>
<dbReference type="PRINTS" id="PR00039">
    <property type="entry name" value="HTHLYSR"/>
</dbReference>
<evidence type="ECO:0000256" key="3">
    <source>
        <dbReference type="ARBA" id="ARBA00023125"/>
    </source>
</evidence>
<keyword evidence="4" id="KW-0804">Transcription</keyword>
<dbReference type="AlphaFoldDB" id="A0A368U0Q9"/>
<gene>
    <name evidence="6" type="ORF">DU505_08045</name>
</gene>
<dbReference type="InterPro" id="IPR005119">
    <property type="entry name" value="LysR_subst-bd"/>
</dbReference>
<dbReference type="GO" id="GO:0003700">
    <property type="term" value="F:DNA-binding transcription factor activity"/>
    <property type="evidence" value="ECO:0007669"/>
    <property type="project" value="InterPro"/>
</dbReference>
<dbReference type="OrthoDB" id="196624at2"/>
<evidence type="ECO:0000313" key="6">
    <source>
        <dbReference type="EMBL" id="RCV90186.1"/>
    </source>
</evidence>
<dbReference type="PANTHER" id="PTHR30126:SF91">
    <property type="entry name" value="LYSR FAMILY TRANSCRIPTIONAL REGULATOR"/>
    <property type="match status" value="1"/>
</dbReference>
<dbReference type="EMBL" id="QPII01000004">
    <property type="protein sequence ID" value="RCV90186.1"/>
    <property type="molecule type" value="Genomic_DNA"/>
</dbReference>
<keyword evidence="3" id="KW-0238">DNA-binding</keyword>
<dbReference type="PROSITE" id="PS50931">
    <property type="entry name" value="HTH_LYSR"/>
    <property type="match status" value="1"/>
</dbReference>
<dbReference type="FunFam" id="1.10.10.10:FF:000001">
    <property type="entry name" value="LysR family transcriptional regulator"/>
    <property type="match status" value="1"/>
</dbReference>
<sequence length="317" mass="33864">MLDGLTLDQMRVFVTVAETGSFRAAAMRLSRVQSAISHAIGNLEAQLEVELFDRSGHRPRLTPSGASLLADVRALLIKVDAVRARARGLGQGVELEITVALDPQFPLPVLGRALNALCETYPTVTFRILSTPLGASFEALLEGECDLAISGINLINPAIELEALMTVRRAAVVARGHPLAQTVDAPLSTTTLADHIQVVGEDPSALTGKRDYGVVSPSRWRVADNLTKKTLILSGVGWGSLPLWMIERELHGGDLVRLPVAAFAEGGESTTQTYLARRIDRPLGPAGAAFRKALLAELPGCSLEIDAIAATQDRLVE</sequence>
<evidence type="ECO:0000259" key="5">
    <source>
        <dbReference type="PROSITE" id="PS50931"/>
    </source>
</evidence>
<comment type="similarity">
    <text evidence="1">Belongs to the LysR transcriptional regulatory family.</text>
</comment>